<protein>
    <submittedName>
        <fullName evidence="3">mRNA interferase RelE/StbE</fullName>
    </submittedName>
</protein>
<dbReference type="RefSeq" id="WP_085422440.1">
    <property type="nucleotide sequence ID" value="NZ_FXAF01000006.1"/>
</dbReference>
<evidence type="ECO:0000256" key="2">
    <source>
        <dbReference type="ARBA" id="ARBA00022649"/>
    </source>
</evidence>
<proteinExistence type="inferred from homology"/>
<keyword evidence="4" id="KW-1185">Reference proteome</keyword>
<dbReference type="PANTHER" id="PTHR35601:SF1">
    <property type="entry name" value="TOXIN RELE"/>
    <property type="match status" value="1"/>
</dbReference>
<dbReference type="AlphaFoldDB" id="A0A1X7F2A5"/>
<evidence type="ECO:0000313" key="3">
    <source>
        <dbReference type="EMBL" id="SMF44659.1"/>
    </source>
</evidence>
<dbReference type="InterPro" id="IPR007712">
    <property type="entry name" value="RelE/ParE_toxin"/>
</dbReference>
<dbReference type="Proteomes" id="UP000192903">
    <property type="component" value="Unassembled WGS sequence"/>
</dbReference>
<reference evidence="4" key="1">
    <citation type="submission" date="2017-04" db="EMBL/GenBank/DDBJ databases">
        <authorList>
            <person name="Varghese N."/>
            <person name="Submissions S."/>
        </authorList>
    </citation>
    <scope>NUCLEOTIDE SEQUENCE [LARGE SCALE GENOMIC DNA]</scope>
    <source>
        <strain evidence="4">B4P</strain>
    </source>
</reference>
<accession>A0A1X7F2A5</accession>
<dbReference type="STRING" id="464029.SAMN02982989_2222"/>
<sequence length="89" mass="10590">MVWKIEFQATAIKQLKKMGNSESARIRDFLHSRVKPLENPRQLGAALQGARFEHLWRYKVGDYRIICDIQDRKLVVLVIEIGHRREVYR</sequence>
<evidence type="ECO:0000256" key="1">
    <source>
        <dbReference type="ARBA" id="ARBA00006226"/>
    </source>
</evidence>
<name>A0A1X7F2A5_9HYPH</name>
<dbReference type="EMBL" id="FXAF01000006">
    <property type="protein sequence ID" value="SMF44659.1"/>
    <property type="molecule type" value="Genomic_DNA"/>
</dbReference>
<dbReference type="InterPro" id="IPR035093">
    <property type="entry name" value="RelE/ParE_toxin_dom_sf"/>
</dbReference>
<dbReference type="NCBIfam" id="TIGR02385">
    <property type="entry name" value="RelE_StbE"/>
    <property type="match status" value="1"/>
</dbReference>
<organism evidence="3 4">
    <name type="scientific">Xaviernesmea oryzae</name>
    <dbReference type="NCBI Taxonomy" id="464029"/>
    <lineage>
        <taxon>Bacteria</taxon>
        <taxon>Pseudomonadati</taxon>
        <taxon>Pseudomonadota</taxon>
        <taxon>Alphaproteobacteria</taxon>
        <taxon>Hyphomicrobiales</taxon>
        <taxon>Rhizobiaceae</taxon>
        <taxon>Rhizobium/Agrobacterium group</taxon>
        <taxon>Xaviernesmea</taxon>
    </lineage>
</organism>
<dbReference type="Gene3D" id="3.30.2310.20">
    <property type="entry name" value="RelE-like"/>
    <property type="match status" value="1"/>
</dbReference>
<gene>
    <name evidence="3" type="ORF">SAMN02982989_2222</name>
</gene>
<dbReference type="OrthoDB" id="5570653at2"/>
<dbReference type="PANTHER" id="PTHR35601">
    <property type="entry name" value="TOXIN RELE"/>
    <property type="match status" value="1"/>
</dbReference>
<keyword evidence="2" id="KW-1277">Toxin-antitoxin system</keyword>
<evidence type="ECO:0000313" key="4">
    <source>
        <dbReference type="Proteomes" id="UP000192903"/>
    </source>
</evidence>
<dbReference type="Pfam" id="PF05016">
    <property type="entry name" value="ParE_toxin"/>
    <property type="match status" value="1"/>
</dbReference>
<comment type="similarity">
    <text evidence="1">Belongs to the RelE toxin family.</text>
</comment>
<dbReference type="SUPFAM" id="SSF143011">
    <property type="entry name" value="RelE-like"/>
    <property type="match status" value="1"/>
</dbReference>